<feature type="domain" description="DNA2 rift barrel" evidence="1">
    <location>
        <begin position="2"/>
        <end position="88"/>
    </location>
</feature>
<gene>
    <name evidence="2" type="primary">dna2_1</name>
    <name evidence="2" type="ORF">OS493_020202</name>
</gene>
<comment type="caution">
    <text evidence="2">The sequence shown here is derived from an EMBL/GenBank/DDBJ whole genome shotgun (WGS) entry which is preliminary data.</text>
</comment>
<evidence type="ECO:0000313" key="2">
    <source>
        <dbReference type="EMBL" id="KAJ7391170.1"/>
    </source>
</evidence>
<keyword evidence="2" id="KW-0540">Nuclease</keyword>
<evidence type="ECO:0000313" key="3">
    <source>
        <dbReference type="Proteomes" id="UP001163046"/>
    </source>
</evidence>
<dbReference type="Proteomes" id="UP001163046">
    <property type="component" value="Unassembled WGS sequence"/>
</dbReference>
<keyword evidence="3" id="KW-1185">Reference proteome</keyword>
<sequence length="100" mass="11369">MGRCFSSMVLKPHDHDTVIANSRYCRHKFERSVDHPSVTPLQDVHITTGDRVILSEEYNGAIALAAGYIHEVTKKEVVVLLDRDLTKRYDAQTEQTSSRL</sequence>
<dbReference type="AlphaFoldDB" id="A0A9X0D8Y1"/>
<dbReference type="EMBL" id="MU825408">
    <property type="protein sequence ID" value="KAJ7391170.1"/>
    <property type="molecule type" value="Genomic_DNA"/>
</dbReference>
<proteinExistence type="predicted"/>
<dbReference type="Pfam" id="PF21123">
    <property type="entry name" value="Dna2_Rift"/>
    <property type="match status" value="1"/>
</dbReference>
<reference evidence="2" key="1">
    <citation type="submission" date="2023-01" db="EMBL/GenBank/DDBJ databases">
        <title>Genome assembly of the deep-sea coral Lophelia pertusa.</title>
        <authorList>
            <person name="Herrera S."/>
            <person name="Cordes E."/>
        </authorList>
    </citation>
    <scope>NUCLEOTIDE SEQUENCE</scope>
    <source>
        <strain evidence="2">USNM1676648</strain>
        <tissue evidence="2">Polyp</tissue>
    </source>
</reference>
<keyword evidence="2" id="KW-0255">Endonuclease</keyword>
<dbReference type="EC" id="3.6.4.12" evidence="2"/>
<keyword evidence="2" id="KW-0378">Hydrolase</keyword>
<evidence type="ECO:0000259" key="1">
    <source>
        <dbReference type="Pfam" id="PF21123"/>
    </source>
</evidence>
<accession>A0A9X0D8Y1</accession>
<dbReference type="GO" id="GO:0003678">
    <property type="term" value="F:DNA helicase activity"/>
    <property type="evidence" value="ECO:0007669"/>
    <property type="project" value="UniProtKB-EC"/>
</dbReference>
<dbReference type="GO" id="GO:0016787">
    <property type="term" value="F:hydrolase activity"/>
    <property type="evidence" value="ECO:0007669"/>
    <property type="project" value="UniProtKB-KW"/>
</dbReference>
<organism evidence="2 3">
    <name type="scientific">Desmophyllum pertusum</name>
    <dbReference type="NCBI Taxonomy" id="174260"/>
    <lineage>
        <taxon>Eukaryota</taxon>
        <taxon>Metazoa</taxon>
        <taxon>Cnidaria</taxon>
        <taxon>Anthozoa</taxon>
        <taxon>Hexacorallia</taxon>
        <taxon>Scleractinia</taxon>
        <taxon>Caryophylliina</taxon>
        <taxon>Caryophylliidae</taxon>
        <taxon>Desmophyllum</taxon>
    </lineage>
</organism>
<protein>
    <submittedName>
        <fullName evidence="2">DNA replication endonuclease-helicase Dna2</fullName>
        <ecNumber evidence="2">3.6.4.12</ecNumber>
    </submittedName>
</protein>
<name>A0A9X0D8Y1_9CNID</name>
<dbReference type="InterPro" id="IPR048459">
    <property type="entry name" value="DNA2_Rift"/>
</dbReference>
<dbReference type="GO" id="GO:0004519">
    <property type="term" value="F:endonuclease activity"/>
    <property type="evidence" value="ECO:0007669"/>
    <property type="project" value="UniProtKB-KW"/>
</dbReference>